<evidence type="ECO:0000313" key="9">
    <source>
        <dbReference type="Proteomes" id="UP000240542"/>
    </source>
</evidence>
<feature type="domain" description="NlpC/P60" evidence="7">
    <location>
        <begin position="271"/>
        <end position="394"/>
    </location>
</feature>
<dbReference type="GO" id="GO:0006508">
    <property type="term" value="P:proteolysis"/>
    <property type="evidence" value="ECO:0007669"/>
    <property type="project" value="UniProtKB-KW"/>
</dbReference>
<evidence type="ECO:0000256" key="3">
    <source>
        <dbReference type="ARBA" id="ARBA00022801"/>
    </source>
</evidence>
<dbReference type="Proteomes" id="UP000240542">
    <property type="component" value="Unassembled WGS sequence"/>
</dbReference>
<feature type="signal peptide" evidence="6">
    <location>
        <begin position="1"/>
        <end position="28"/>
    </location>
</feature>
<evidence type="ECO:0000256" key="1">
    <source>
        <dbReference type="ARBA" id="ARBA00007074"/>
    </source>
</evidence>
<dbReference type="GO" id="GO:0008234">
    <property type="term" value="F:cysteine-type peptidase activity"/>
    <property type="evidence" value="ECO:0007669"/>
    <property type="project" value="UniProtKB-KW"/>
</dbReference>
<dbReference type="PANTHER" id="PTHR47359">
    <property type="entry name" value="PEPTIDOGLYCAN DL-ENDOPEPTIDASE CWLO"/>
    <property type="match status" value="1"/>
</dbReference>
<evidence type="ECO:0000256" key="6">
    <source>
        <dbReference type="SAM" id="SignalP"/>
    </source>
</evidence>
<protein>
    <submittedName>
        <fullName evidence="8">Cell wall-associated NlpC family hydrolase</fullName>
    </submittedName>
</protein>
<keyword evidence="2" id="KW-0645">Protease</keyword>
<dbReference type="EMBL" id="PYGA01000001">
    <property type="protein sequence ID" value="PSL00930.1"/>
    <property type="molecule type" value="Genomic_DNA"/>
</dbReference>
<dbReference type="InterPro" id="IPR038765">
    <property type="entry name" value="Papain-like_cys_pep_sf"/>
</dbReference>
<comment type="similarity">
    <text evidence="1">Belongs to the peptidase C40 family.</text>
</comment>
<gene>
    <name evidence="8" type="ORF">CLV63_101409</name>
</gene>
<organism evidence="8 9">
    <name type="scientific">Murinocardiopsis flavida</name>
    <dbReference type="NCBI Taxonomy" id="645275"/>
    <lineage>
        <taxon>Bacteria</taxon>
        <taxon>Bacillati</taxon>
        <taxon>Actinomycetota</taxon>
        <taxon>Actinomycetes</taxon>
        <taxon>Streptosporangiales</taxon>
        <taxon>Nocardiopsidaceae</taxon>
        <taxon>Murinocardiopsis</taxon>
    </lineage>
</organism>
<dbReference type="PANTHER" id="PTHR47359:SF3">
    <property type="entry name" value="NLP_P60 DOMAIN-CONTAINING PROTEIN-RELATED"/>
    <property type="match status" value="1"/>
</dbReference>
<evidence type="ECO:0000256" key="2">
    <source>
        <dbReference type="ARBA" id="ARBA00022670"/>
    </source>
</evidence>
<sequence length="394" mass="41603">MRRRWAECAGTTVAFAVVLGGFAPPAWADPVPNVQDRPPVDAQTTEPRAAASGEGAQRGTKDAPPVADTRDLKRDVDVAEFDKARSRQYFAAAADTLSDAQIEKVRGLKGVKAVEVVDAARVQVEGEATSVLGVDPSTFRNFAPKPSAKSDEVWQGIAEGRIALSNDAGKQRGLKVGSDVTVAGGKGEVRKEVWTHATSGVAGIDALVSRESAAAMGFPEGNALVVSAPKADLWKLKDDLTEALGEDVALQLLAENPEPRPSDAKGDAVGGDVVESMISAAESQKGVPYVWGGETPDGGFDCSGLVQWAFAKSGVAVPRVTHDQWYAGEHVELADAERGDLIFWRSDPTAPDYISHVAIYLGDGKMLEAPRTGDVVKETDVRTAKLAGVVRVHT</sequence>
<feature type="region of interest" description="Disordered" evidence="5">
    <location>
        <begin position="25"/>
        <end position="72"/>
    </location>
</feature>
<dbReference type="PROSITE" id="PS51935">
    <property type="entry name" value="NLPC_P60"/>
    <property type="match status" value="1"/>
</dbReference>
<evidence type="ECO:0000256" key="5">
    <source>
        <dbReference type="SAM" id="MobiDB-lite"/>
    </source>
</evidence>
<dbReference type="InterPro" id="IPR000064">
    <property type="entry name" value="NLP_P60_dom"/>
</dbReference>
<comment type="caution">
    <text evidence="8">The sequence shown here is derived from an EMBL/GenBank/DDBJ whole genome shotgun (WGS) entry which is preliminary data.</text>
</comment>
<dbReference type="Pfam" id="PF00877">
    <property type="entry name" value="NLPC_P60"/>
    <property type="match status" value="1"/>
</dbReference>
<accession>A0A2P8DUN6</accession>
<dbReference type="Gene3D" id="3.90.1720.10">
    <property type="entry name" value="endopeptidase domain like (from Nostoc punctiforme)"/>
    <property type="match status" value="1"/>
</dbReference>
<keyword evidence="3 8" id="KW-0378">Hydrolase</keyword>
<keyword evidence="6" id="KW-0732">Signal</keyword>
<feature type="chain" id="PRO_5015162996" evidence="6">
    <location>
        <begin position="29"/>
        <end position="394"/>
    </location>
</feature>
<reference evidence="8 9" key="1">
    <citation type="submission" date="2018-03" db="EMBL/GenBank/DDBJ databases">
        <title>Genomic Encyclopedia of Archaeal and Bacterial Type Strains, Phase II (KMG-II): from individual species to whole genera.</title>
        <authorList>
            <person name="Goeker M."/>
        </authorList>
    </citation>
    <scope>NUCLEOTIDE SEQUENCE [LARGE SCALE GENOMIC DNA]</scope>
    <source>
        <strain evidence="8 9">DSM 45312</strain>
    </source>
</reference>
<keyword evidence="9" id="KW-1185">Reference proteome</keyword>
<keyword evidence="4" id="KW-0788">Thiol protease</keyword>
<dbReference type="SUPFAM" id="SSF54001">
    <property type="entry name" value="Cysteine proteinases"/>
    <property type="match status" value="1"/>
</dbReference>
<dbReference type="RefSeq" id="WP_394339728.1">
    <property type="nucleotide sequence ID" value="NZ_PYGA01000001.1"/>
</dbReference>
<evidence type="ECO:0000259" key="7">
    <source>
        <dbReference type="PROSITE" id="PS51935"/>
    </source>
</evidence>
<proteinExistence type="inferred from homology"/>
<evidence type="ECO:0000256" key="4">
    <source>
        <dbReference type="ARBA" id="ARBA00022807"/>
    </source>
</evidence>
<dbReference type="AlphaFoldDB" id="A0A2P8DUN6"/>
<dbReference type="InterPro" id="IPR051794">
    <property type="entry name" value="PG_Endopeptidase_C40"/>
</dbReference>
<name>A0A2P8DUN6_9ACTN</name>
<evidence type="ECO:0000313" key="8">
    <source>
        <dbReference type="EMBL" id="PSL00930.1"/>
    </source>
</evidence>